<dbReference type="Gene3D" id="2.60.120.1440">
    <property type="match status" value="1"/>
</dbReference>
<dbReference type="PIRSF" id="PIRSF018266">
    <property type="entry name" value="FecR"/>
    <property type="match status" value="1"/>
</dbReference>
<feature type="domain" description="FecR protein" evidence="1">
    <location>
        <begin position="122"/>
        <end position="218"/>
    </location>
</feature>
<dbReference type="InterPro" id="IPR012373">
    <property type="entry name" value="Ferrdict_sens_TM"/>
</dbReference>
<evidence type="ECO:0000313" key="4">
    <source>
        <dbReference type="EMBL" id="WQD79949.1"/>
    </source>
</evidence>
<name>A0ABZ0WRB0_9BURK</name>
<dbReference type="Pfam" id="PF04773">
    <property type="entry name" value="FecR"/>
    <property type="match status" value="1"/>
</dbReference>
<reference evidence="4 5" key="1">
    <citation type="submission" date="2023-12" db="EMBL/GenBank/DDBJ databases">
        <title>Genome sequencing and assembly of bacterial species from a model synthetic community.</title>
        <authorList>
            <person name="Hogle S.L."/>
        </authorList>
    </citation>
    <scope>NUCLEOTIDE SEQUENCE [LARGE SCALE GENOMIC DNA]</scope>
    <source>
        <strain evidence="4 5">HAMBI 2494</strain>
    </source>
</reference>
<dbReference type="Pfam" id="PF16344">
    <property type="entry name" value="FecR_C"/>
    <property type="match status" value="1"/>
</dbReference>
<dbReference type="InterPro" id="IPR006860">
    <property type="entry name" value="FecR"/>
</dbReference>
<dbReference type="InterPro" id="IPR032623">
    <property type="entry name" value="FecR_N"/>
</dbReference>
<evidence type="ECO:0000259" key="3">
    <source>
        <dbReference type="Pfam" id="PF16344"/>
    </source>
</evidence>
<feature type="domain" description="FecR N-terminal" evidence="2">
    <location>
        <begin position="14"/>
        <end position="45"/>
    </location>
</feature>
<evidence type="ECO:0000259" key="1">
    <source>
        <dbReference type="Pfam" id="PF04773"/>
    </source>
</evidence>
<dbReference type="InterPro" id="IPR032508">
    <property type="entry name" value="FecR_C"/>
</dbReference>
<organism evidence="4 5">
    <name type="scientific">Paraburkholderia kururiensis</name>
    <dbReference type="NCBI Taxonomy" id="984307"/>
    <lineage>
        <taxon>Bacteria</taxon>
        <taxon>Pseudomonadati</taxon>
        <taxon>Pseudomonadota</taxon>
        <taxon>Betaproteobacteria</taxon>
        <taxon>Burkholderiales</taxon>
        <taxon>Burkholderiaceae</taxon>
        <taxon>Paraburkholderia</taxon>
    </lineage>
</organism>
<dbReference type="Pfam" id="PF16220">
    <property type="entry name" value="DUF4880"/>
    <property type="match status" value="1"/>
</dbReference>
<dbReference type="PANTHER" id="PTHR30273">
    <property type="entry name" value="PERIPLASMIC SIGNAL SENSOR AND SIGMA FACTOR ACTIVATOR FECR-RELATED"/>
    <property type="match status" value="1"/>
</dbReference>
<feature type="domain" description="Protein FecR C-terminal" evidence="3">
    <location>
        <begin position="267"/>
        <end position="325"/>
    </location>
</feature>
<accession>A0ABZ0WRB0</accession>
<keyword evidence="5" id="KW-1185">Reference proteome</keyword>
<evidence type="ECO:0000259" key="2">
    <source>
        <dbReference type="Pfam" id="PF16220"/>
    </source>
</evidence>
<dbReference type="RefSeq" id="WP_114814910.1">
    <property type="nucleotide sequence ID" value="NZ_CP139965.1"/>
</dbReference>
<protein>
    <submittedName>
        <fullName evidence="4">FecR domain-containing protein</fullName>
    </submittedName>
</protein>
<gene>
    <name evidence="4" type="ORF">U0042_09855</name>
</gene>
<sequence>MTKAEADSVDLAQQEARAWLLRLRSGQAGPADAAAFGEWCADHPQTAQLLRETWGSLRTAAAEIAQEERASGRSWAGVARRERAVRTGRRAFVGFAVAAGASWLALRPPMQLWPSLGDMAADYYTGTGEQRRVALSDRVSVEMNTQTRLDVLPTRVAARGVELVDGEAEFDAAAPAAGRVAPLQPVTVVAGKGRMQAQVARFNVRRTGAEVCVTCVSGWLVLDHPVQRSRGDLTLRAGEQVTYDDRHVRPVTRTDAAAVTAWRRGVLVFNGVPLSEVIDEINRYRPGKVVLRNAALGQNRIQAQFPITRLDDVLDMMGRLYGARVMRLPGNIVLLS</sequence>
<evidence type="ECO:0000313" key="5">
    <source>
        <dbReference type="Proteomes" id="UP001325479"/>
    </source>
</evidence>
<dbReference type="EMBL" id="CP139965">
    <property type="protein sequence ID" value="WQD79949.1"/>
    <property type="molecule type" value="Genomic_DNA"/>
</dbReference>
<dbReference type="Gene3D" id="3.55.50.30">
    <property type="match status" value="1"/>
</dbReference>
<dbReference type="PANTHER" id="PTHR30273:SF2">
    <property type="entry name" value="PROTEIN FECR"/>
    <property type="match status" value="1"/>
</dbReference>
<dbReference type="Proteomes" id="UP001325479">
    <property type="component" value="Chromosome"/>
</dbReference>
<proteinExistence type="predicted"/>